<proteinExistence type="predicted"/>
<dbReference type="Proteomes" id="UP000221795">
    <property type="component" value="Segment"/>
</dbReference>
<reference evidence="2" key="1">
    <citation type="journal article" date="2017" name="Viruses">
        <title>Characterization of Bacillus subtilis Viruses vB_BsuM-Goe2 and vB_BsuM-Goe3.</title>
        <authorList>
            <person name="Willms I.M."/>
            <person name="Hoppert M."/>
            <person name="Hertel R."/>
        </authorList>
    </citation>
    <scope>NUCLEOTIDE SEQUENCE [LARGE SCALE GENOMIC DNA]</scope>
</reference>
<name>A0A217ER77_BPGO3</name>
<protein>
    <submittedName>
        <fullName evidence="2">Uncharacterized protein</fullName>
    </submittedName>
</protein>
<accession>A0A217ER77</accession>
<evidence type="ECO:0000256" key="1">
    <source>
        <dbReference type="SAM" id="MobiDB-lite"/>
    </source>
</evidence>
<dbReference type="EMBL" id="KY368640">
    <property type="protein sequence ID" value="APZ82594.1"/>
    <property type="molecule type" value="Genomic_DNA"/>
</dbReference>
<evidence type="ECO:0000313" key="3">
    <source>
        <dbReference type="Proteomes" id="UP000221795"/>
    </source>
</evidence>
<gene>
    <name evidence="2" type="ORF">Goe3_c13300</name>
</gene>
<organismHost>
    <name type="scientific">Bacillus subtilis</name>
    <dbReference type="NCBI Taxonomy" id="1423"/>
</organismHost>
<organism evidence="2 3">
    <name type="scientific">Bacillus phage vB_BsuM-Goe3</name>
    <dbReference type="NCBI Taxonomy" id="1933063"/>
    <lineage>
        <taxon>Viruses</taxon>
        <taxon>Duplodnaviria</taxon>
        <taxon>Heunggongvirae</taxon>
        <taxon>Uroviricota</taxon>
        <taxon>Caudoviricetes</taxon>
        <taxon>Herelleviridae</taxon>
        <taxon>Bastillevirinae</taxon>
        <taxon>Grisebachstrassevirus</taxon>
        <taxon>Grisebachstrassevirus goe3</taxon>
    </lineage>
</organism>
<evidence type="ECO:0000313" key="2">
    <source>
        <dbReference type="EMBL" id="APZ82594.1"/>
    </source>
</evidence>
<keyword evidence="3" id="KW-1185">Reference proteome</keyword>
<feature type="region of interest" description="Disordered" evidence="1">
    <location>
        <begin position="145"/>
        <end position="172"/>
    </location>
</feature>
<sequence>MKISEVMKQDTVTLNPGDYLVANTDSVGYLPTYKDTSDLHRGQYLFKVVSNDSNLEVIPVIMGEDGKSFVELPDRPVVYQKGNVIDYVTTRNDPAFKDVYRPAATHTVENVPEGQEARGILAAFIAFVNSEYALGVNDFNLEGPGYLDTGEAPEEPPAEPPADGGEGTEPTE</sequence>